<feature type="transmembrane region" description="Helical" evidence="6">
    <location>
        <begin position="12"/>
        <end position="35"/>
    </location>
</feature>
<evidence type="ECO:0000256" key="3">
    <source>
        <dbReference type="ARBA" id="ARBA00022692"/>
    </source>
</evidence>
<keyword evidence="5 6" id="KW-0472">Membrane</keyword>
<feature type="transmembrane region" description="Helical" evidence="6">
    <location>
        <begin position="226"/>
        <end position="247"/>
    </location>
</feature>
<dbReference type="PANTHER" id="PTHR30250">
    <property type="entry name" value="PST FAMILY PREDICTED COLANIC ACID TRANSPORTER"/>
    <property type="match status" value="1"/>
</dbReference>
<feature type="transmembrane region" description="Helical" evidence="6">
    <location>
        <begin position="87"/>
        <end position="108"/>
    </location>
</feature>
<dbReference type="PANTHER" id="PTHR30250:SF11">
    <property type="entry name" value="O-ANTIGEN TRANSPORTER-RELATED"/>
    <property type="match status" value="1"/>
</dbReference>
<dbReference type="GO" id="GO:0005886">
    <property type="term" value="C:plasma membrane"/>
    <property type="evidence" value="ECO:0007669"/>
    <property type="project" value="UniProtKB-SubCell"/>
</dbReference>
<feature type="transmembrane region" description="Helical" evidence="6">
    <location>
        <begin position="41"/>
        <end position="67"/>
    </location>
</feature>
<keyword evidence="3 6" id="KW-0812">Transmembrane</keyword>
<feature type="transmembrane region" description="Helical" evidence="6">
    <location>
        <begin position="395"/>
        <end position="413"/>
    </location>
</feature>
<keyword evidence="2" id="KW-1003">Cell membrane</keyword>
<feature type="transmembrane region" description="Helical" evidence="6">
    <location>
        <begin position="370"/>
        <end position="389"/>
    </location>
</feature>
<evidence type="ECO:0000256" key="5">
    <source>
        <dbReference type="ARBA" id="ARBA00023136"/>
    </source>
</evidence>
<organism evidence="7 8">
    <name type="scientific">Macrococcus lamae</name>
    <dbReference type="NCBI Taxonomy" id="198484"/>
    <lineage>
        <taxon>Bacteria</taxon>
        <taxon>Bacillati</taxon>
        <taxon>Bacillota</taxon>
        <taxon>Bacilli</taxon>
        <taxon>Bacillales</taxon>
        <taxon>Staphylococcaceae</taxon>
        <taxon>Macrococcus</taxon>
    </lineage>
</organism>
<dbReference type="AlphaFoldDB" id="A0A4R6BVG3"/>
<reference evidence="7 8" key="1">
    <citation type="submission" date="2019-01" db="EMBL/GenBank/DDBJ databases">
        <title>Draft genome sequences of the type strains of six Macrococcus species.</title>
        <authorList>
            <person name="Mazhar S."/>
            <person name="Altermann E."/>
            <person name="Hill C."/>
            <person name="Mcauliffe O."/>
        </authorList>
    </citation>
    <scope>NUCLEOTIDE SEQUENCE [LARGE SCALE GENOMIC DNA]</scope>
    <source>
        <strain evidence="7 8">CCM4815</strain>
    </source>
</reference>
<feature type="transmembrane region" description="Helical" evidence="6">
    <location>
        <begin position="301"/>
        <end position="323"/>
    </location>
</feature>
<evidence type="ECO:0000313" key="8">
    <source>
        <dbReference type="Proteomes" id="UP000294802"/>
    </source>
</evidence>
<dbReference type="InterPro" id="IPR002797">
    <property type="entry name" value="Polysacc_synth"/>
</dbReference>
<feature type="transmembrane region" description="Helical" evidence="6">
    <location>
        <begin position="253"/>
        <end position="274"/>
    </location>
</feature>
<dbReference type="InterPro" id="IPR050833">
    <property type="entry name" value="Poly_Biosynth_Transport"/>
</dbReference>
<dbReference type="EMBL" id="SCWB01000004">
    <property type="protein sequence ID" value="TDM12388.1"/>
    <property type="molecule type" value="Genomic_DNA"/>
</dbReference>
<feature type="transmembrane region" description="Helical" evidence="6">
    <location>
        <begin position="144"/>
        <end position="167"/>
    </location>
</feature>
<comment type="subcellular location">
    <subcellularLocation>
        <location evidence="1">Cell membrane</location>
        <topology evidence="1">Multi-pass membrane protein</topology>
    </subcellularLocation>
</comment>
<evidence type="ECO:0000256" key="2">
    <source>
        <dbReference type="ARBA" id="ARBA00022475"/>
    </source>
</evidence>
<proteinExistence type="predicted"/>
<feature type="transmembrane region" description="Helical" evidence="6">
    <location>
        <begin position="114"/>
        <end position="132"/>
    </location>
</feature>
<evidence type="ECO:0000256" key="4">
    <source>
        <dbReference type="ARBA" id="ARBA00022989"/>
    </source>
</evidence>
<gene>
    <name evidence="7" type="ORF">ERX29_03425</name>
</gene>
<dbReference type="Pfam" id="PF01943">
    <property type="entry name" value="Polysacc_synt"/>
    <property type="match status" value="1"/>
</dbReference>
<sequence length="424" mass="48348">MENFDMKKMNFVWVFVGTGMGAVMALLMNSLLARYLSKEDFGIFGIGINFINILSVIIGFGVADFIVKSFAVEGRKAYRFVKPSLQLFIISFTVTLLLLLSIVVLPIYDLETRYFLLLIVPNILLQGLYSINNSINQIEENFKNVALSNFLIYFVRFFAAILAILTFRDVISVGWYMVILSVLASYPFIRTINKIFNKTIKVPVNHLATIPPDETMRNTFRQTYPFGLIGIFYFIYYQSNVILLSLFAGKVAVGEYIAAFSIISLAFMFPDLIFRRIFYTRIHTWATHDPVRLKSFNNKSVIILIILGILGIVFIWLTARWLILYTAGDKYMDSVFYLQLLSLAIFFKFATAVNGTILSTQHMVYTMMKINGLIALINFIANLILIPMFGVEGAIIATLISEAVMSVFVFVISRRYLNKLVAKY</sequence>
<name>A0A4R6BVG3_9STAP</name>
<feature type="transmembrane region" description="Helical" evidence="6">
    <location>
        <begin position="335"/>
        <end position="358"/>
    </location>
</feature>
<evidence type="ECO:0000256" key="1">
    <source>
        <dbReference type="ARBA" id="ARBA00004651"/>
    </source>
</evidence>
<accession>A0A4R6BVG3</accession>
<dbReference type="CDD" id="cd13128">
    <property type="entry name" value="MATE_Wzx_like"/>
    <property type="match status" value="1"/>
</dbReference>
<protein>
    <submittedName>
        <fullName evidence="7">Flippase</fullName>
    </submittedName>
</protein>
<dbReference type="OrthoDB" id="5751261at2"/>
<evidence type="ECO:0000313" key="7">
    <source>
        <dbReference type="EMBL" id="TDM12388.1"/>
    </source>
</evidence>
<comment type="caution">
    <text evidence="7">The sequence shown here is derived from an EMBL/GenBank/DDBJ whole genome shotgun (WGS) entry which is preliminary data.</text>
</comment>
<evidence type="ECO:0000256" key="6">
    <source>
        <dbReference type="SAM" id="Phobius"/>
    </source>
</evidence>
<keyword evidence="4 6" id="KW-1133">Transmembrane helix</keyword>
<feature type="transmembrane region" description="Helical" evidence="6">
    <location>
        <begin position="173"/>
        <end position="189"/>
    </location>
</feature>
<dbReference type="Proteomes" id="UP000294802">
    <property type="component" value="Unassembled WGS sequence"/>
</dbReference>
<keyword evidence="8" id="KW-1185">Reference proteome</keyword>